<gene>
    <name evidence="1" type="ORF">SAMN05192565_13620</name>
</gene>
<name>A0A1I2XB05_9HYPH</name>
<evidence type="ECO:0000313" key="2">
    <source>
        <dbReference type="Proteomes" id="UP000199229"/>
    </source>
</evidence>
<dbReference type="RefSeq" id="WP_091975199.1">
    <property type="nucleotide sequence ID" value="NZ_FOPM01000036.1"/>
</dbReference>
<dbReference type="OrthoDB" id="7994996at2"/>
<protein>
    <submittedName>
        <fullName evidence="1">Uncharacterized protein</fullName>
    </submittedName>
</protein>
<sequence length="93" mass="10642">MRHLAILECPVIFSGENDFGMTSMDMCPSVAIARGLISRHVKVVESRLIVVCIWENEACARLFFDAAWTEKAQVLWDDRYQLRLEAIEEARVA</sequence>
<keyword evidence="2" id="KW-1185">Reference proteome</keyword>
<organism evidence="1 2">
    <name type="scientific">Methylobacterium gossipiicola</name>
    <dbReference type="NCBI Taxonomy" id="582675"/>
    <lineage>
        <taxon>Bacteria</taxon>
        <taxon>Pseudomonadati</taxon>
        <taxon>Pseudomonadota</taxon>
        <taxon>Alphaproteobacteria</taxon>
        <taxon>Hyphomicrobiales</taxon>
        <taxon>Methylobacteriaceae</taxon>
        <taxon>Methylobacterium</taxon>
    </lineage>
</organism>
<accession>A0A1I2XB05</accession>
<dbReference type="AlphaFoldDB" id="A0A1I2XB05"/>
<proteinExistence type="predicted"/>
<evidence type="ECO:0000313" key="1">
    <source>
        <dbReference type="EMBL" id="SFH10688.1"/>
    </source>
</evidence>
<dbReference type="EMBL" id="FOPM01000036">
    <property type="protein sequence ID" value="SFH10688.1"/>
    <property type="molecule type" value="Genomic_DNA"/>
</dbReference>
<reference evidence="2" key="1">
    <citation type="submission" date="2016-10" db="EMBL/GenBank/DDBJ databases">
        <authorList>
            <person name="Varghese N."/>
            <person name="Submissions S."/>
        </authorList>
    </citation>
    <scope>NUCLEOTIDE SEQUENCE [LARGE SCALE GENOMIC DNA]</scope>
    <source>
        <strain evidence="2">Gh-105</strain>
    </source>
</reference>
<dbReference type="Proteomes" id="UP000199229">
    <property type="component" value="Unassembled WGS sequence"/>
</dbReference>